<dbReference type="Pfam" id="PF00890">
    <property type="entry name" value="FAD_binding_2"/>
    <property type="match status" value="1"/>
</dbReference>
<organism evidence="8 9">
    <name type="scientific">Rhinocladiella mackenziei CBS 650.93</name>
    <dbReference type="NCBI Taxonomy" id="1442369"/>
    <lineage>
        <taxon>Eukaryota</taxon>
        <taxon>Fungi</taxon>
        <taxon>Dikarya</taxon>
        <taxon>Ascomycota</taxon>
        <taxon>Pezizomycotina</taxon>
        <taxon>Eurotiomycetes</taxon>
        <taxon>Chaetothyriomycetidae</taxon>
        <taxon>Chaetothyriales</taxon>
        <taxon>Herpotrichiellaceae</taxon>
        <taxon>Rhinocladiella</taxon>
    </lineage>
</organism>
<name>A0A0D2J1N4_9EURO</name>
<dbReference type="InterPro" id="IPR000172">
    <property type="entry name" value="GMC_OxRdtase_N"/>
</dbReference>
<feature type="domain" description="FAD-dependent oxidoreductase 2 FAD-binding" evidence="7">
    <location>
        <begin position="84"/>
        <end position="116"/>
    </location>
</feature>
<dbReference type="SUPFAM" id="SSF53474">
    <property type="entry name" value="alpha/beta-Hydrolases"/>
    <property type="match status" value="1"/>
</dbReference>
<protein>
    <submittedName>
        <fullName evidence="8">Rhinocladiella mackenziei CBS 650.93 unplaced genomic scaffold supercont1.6, whole genome shotgun sequence</fullName>
    </submittedName>
</protein>
<dbReference type="Gene3D" id="3.40.50.1820">
    <property type="entry name" value="alpha/beta hydrolase"/>
    <property type="match status" value="1"/>
</dbReference>
<dbReference type="Gene3D" id="3.30.410.10">
    <property type="entry name" value="Cholesterol Oxidase, domain 2"/>
    <property type="match status" value="1"/>
</dbReference>
<dbReference type="InterPro" id="IPR003953">
    <property type="entry name" value="FAD-dep_OxRdtase_2_FAD-bd"/>
</dbReference>
<dbReference type="InterPro" id="IPR052542">
    <property type="entry name" value="Cholesterol_Oxidase"/>
</dbReference>
<sequence length="1262" mass="138103">MDQTPQKVSDGDIGTKSPNGSNGVGSSTTPRSASHQVPPYRVGTTEPGGPLSRSQSKLEARDYHEGNKFPRLSRPVELLRHGYDVVVIGSGYGGGVAASRMARAGQSVCVLERGNERWPGEYPSTLAEASPEISVSGLFAPEDKPGVPVQVGDPTKLYQLIMGAGQNAFVASGLGGTSLLNANVFLKADDGAMSLPEWPDNLRKPGALDEYHKRAAQMLQPETYPEDFPPLAKLDLLKKQAELLGLEKNFKRVPQTTRFENGPNYAGVQMQASALTGMDSTGVNDGSKSSTLVTYLADAWNWGAEIFCECEARCIKKHPTQEGYLIYFAWHGSKRGLFKQNIYRDLMWVHAKKFVFLGAGALGTSEILLRSKALGLKMSDRVGKDMSGNGDILAFGYNTDYEANGLGRVSPNPDRPIGPTITGVIDCRQQLNPLDGFVIEEGAITEALVPVLQKLLESLPGKIFPEKYTIKNRLRHLISRQQSRLAPYAPMGSLERTQTYLIMSHDSNQAVMRLGENDKPTLTFLGVGRSDHVKYLNGILAKATNAVGGTYINSPFFAALGEQEITVHIMGGATISSDGTGVNGATDEFGRLFRGPGKDVHDGIVVVDGAALPTALGVNPFATITALAERSVEEAARVENLMIDLVTQNGTLNLFGRPAHAHPMNKELRHAERTIHMAMDSEAEGIEFTEVMSGYINTEDQVDTGNEASDFTIATAAAQAAGSTARFFLSCHAWDTDELIGRSDHPAMLTGTFTCAGLPGSPFMVLRGEFNLFNQDKRTPDTTNLTYDFDMVSTRGEVIHFHGYKIVDRSVAFKPWSTWKATSTLYVTLTQGSQVKGKGTLHIDPQDFASELSTFTPHGPTILSKAFSTGKFLTFFTQQVLVNFLGPWGRMQFPTTTYQGYEVNKKPPIETIKITSVDNVVSTLQRWAPTSTSSTGRKVLFIPGASVDHQIFALPTIETNAVEYFQTAGYEVFCITHRVGKTPNAQRGYTTYDARLDIQAVFEEIHRIQGSDKPIYVIAHCAGSVALSAGLLDGNIDSKWISGLTASQVFFNPMFGTINKIKAFLPIPLTQIYKLLAGNWFSCISTEHDSLVQRLLNQVVRLYPVGSPKELCNSVVCHRSELVFGRLWSHKRLNAATHENLSKFLGGVSMNSLSQLMYQGIHGHVTNNMSESLVTTPNLQRLKGLPILFISGADNVVYTPENTDKSYTTMTTTFGQKEYQRELFPGYGHLDCWMGAEAVKDVYPTVLAHAEKIFHQTNEIYV</sequence>
<dbReference type="InterPro" id="IPR036188">
    <property type="entry name" value="FAD/NAD-bd_sf"/>
</dbReference>
<dbReference type="GO" id="GO:0050660">
    <property type="term" value="F:flavin adenine dinucleotide binding"/>
    <property type="evidence" value="ECO:0007669"/>
    <property type="project" value="InterPro"/>
</dbReference>
<dbReference type="OrthoDB" id="9974421at2759"/>
<accession>A0A0D2J1N4</accession>
<evidence type="ECO:0000256" key="5">
    <source>
        <dbReference type="SAM" id="MobiDB-lite"/>
    </source>
</evidence>
<evidence type="ECO:0000313" key="8">
    <source>
        <dbReference type="EMBL" id="KIX02810.1"/>
    </source>
</evidence>
<evidence type="ECO:0000256" key="1">
    <source>
        <dbReference type="ARBA" id="ARBA00001974"/>
    </source>
</evidence>
<dbReference type="PANTHER" id="PTHR47470">
    <property type="entry name" value="CHOLESTEROL OXIDASE"/>
    <property type="match status" value="1"/>
</dbReference>
<gene>
    <name evidence="8" type="ORF">Z518_08753</name>
</gene>
<dbReference type="EMBL" id="KN847480">
    <property type="protein sequence ID" value="KIX02810.1"/>
    <property type="molecule type" value="Genomic_DNA"/>
</dbReference>
<keyword evidence="3" id="KW-0274">FAD</keyword>
<dbReference type="PANTHER" id="PTHR47470:SF1">
    <property type="entry name" value="FAD-DEPENDENT OXIDOREDUCTASE 2 FAD BINDING DOMAIN-CONTAINING PROTEIN"/>
    <property type="match status" value="1"/>
</dbReference>
<dbReference type="Proteomes" id="UP000053617">
    <property type="component" value="Unassembled WGS sequence"/>
</dbReference>
<dbReference type="Gene3D" id="3.50.50.60">
    <property type="entry name" value="FAD/NAD(P)-binding domain"/>
    <property type="match status" value="3"/>
</dbReference>
<dbReference type="STRING" id="1442369.A0A0D2J1N4"/>
<dbReference type="SUPFAM" id="SSF51905">
    <property type="entry name" value="FAD/NAD(P)-binding domain"/>
    <property type="match status" value="1"/>
</dbReference>
<evidence type="ECO:0000259" key="6">
    <source>
        <dbReference type="Pfam" id="PF00732"/>
    </source>
</evidence>
<dbReference type="RefSeq" id="XP_013269946.1">
    <property type="nucleotide sequence ID" value="XM_013414492.1"/>
</dbReference>
<dbReference type="VEuPathDB" id="FungiDB:Z518_08753"/>
<reference evidence="8 9" key="1">
    <citation type="submission" date="2015-01" db="EMBL/GenBank/DDBJ databases">
        <title>The Genome Sequence of Rhinocladiella mackenzie CBS 650.93.</title>
        <authorList>
            <consortium name="The Broad Institute Genomics Platform"/>
            <person name="Cuomo C."/>
            <person name="de Hoog S."/>
            <person name="Gorbushina A."/>
            <person name="Stielow B."/>
            <person name="Teixiera M."/>
            <person name="Abouelleil A."/>
            <person name="Chapman S.B."/>
            <person name="Priest M."/>
            <person name="Young S.K."/>
            <person name="Wortman J."/>
            <person name="Nusbaum C."/>
            <person name="Birren B."/>
        </authorList>
    </citation>
    <scope>NUCLEOTIDE SEQUENCE [LARGE SCALE GENOMIC DNA]</scope>
    <source>
        <strain evidence="8 9">CBS 650.93</strain>
    </source>
</reference>
<keyword evidence="9" id="KW-1185">Reference proteome</keyword>
<dbReference type="Pfam" id="PF00732">
    <property type="entry name" value="GMC_oxred_N"/>
    <property type="match status" value="1"/>
</dbReference>
<evidence type="ECO:0000313" key="9">
    <source>
        <dbReference type="Proteomes" id="UP000053617"/>
    </source>
</evidence>
<keyword evidence="4" id="KW-0560">Oxidoreductase</keyword>
<feature type="domain" description="Glucose-methanol-choline oxidoreductase N-terminal" evidence="6">
    <location>
        <begin position="165"/>
        <end position="385"/>
    </location>
</feature>
<dbReference type="GO" id="GO:0016614">
    <property type="term" value="F:oxidoreductase activity, acting on CH-OH group of donors"/>
    <property type="evidence" value="ECO:0007669"/>
    <property type="project" value="InterPro"/>
</dbReference>
<evidence type="ECO:0000256" key="2">
    <source>
        <dbReference type="ARBA" id="ARBA00022630"/>
    </source>
</evidence>
<dbReference type="GeneID" id="25296824"/>
<evidence type="ECO:0000259" key="7">
    <source>
        <dbReference type="Pfam" id="PF00890"/>
    </source>
</evidence>
<dbReference type="AlphaFoldDB" id="A0A0D2J1N4"/>
<dbReference type="InterPro" id="IPR029058">
    <property type="entry name" value="AB_hydrolase_fold"/>
</dbReference>
<proteinExistence type="predicted"/>
<comment type="cofactor">
    <cofactor evidence="1">
        <name>FAD</name>
        <dbReference type="ChEBI" id="CHEBI:57692"/>
    </cofactor>
</comment>
<dbReference type="HOGENOM" id="CLU_002483_0_0_1"/>
<keyword evidence="2" id="KW-0285">Flavoprotein</keyword>
<evidence type="ECO:0000256" key="3">
    <source>
        <dbReference type="ARBA" id="ARBA00022827"/>
    </source>
</evidence>
<feature type="region of interest" description="Disordered" evidence="5">
    <location>
        <begin position="1"/>
        <end position="64"/>
    </location>
</feature>
<evidence type="ECO:0000256" key="4">
    <source>
        <dbReference type="ARBA" id="ARBA00023002"/>
    </source>
</evidence>
<feature type="compositionally biased region" description="Polar residues" evidence="5">
    <location>
        <begin position="16"/>
        <end position="35"/>
    </location>
</feature>